<dbReference type="Proteomes" id="UP000198775">
    <property type="component" value="Unassembled WGS sequence"/>
</dbReference>
<feature type="non-terminal residue" evidence="1">
    <location>
        <position position="1"/>
    </location>
</feature>
<keyword evidence="2" id="KW-1185">Reference proteome</keyword>
<evidence type="ECO:0000313" key="1">
    <source>
        <dbReference type="EMBL" id="SEP34838.1"/>
    </source>
</evidence>
<reference evidence="2" key="1">
    <citation type="submission" date="2016-10" db="EMBL/GenBank/DDBJ databases">
        <authorList>
            <person name="Varghese N."/>
            <person name="Submissions S."/>
        </authorList>
    </citation>
    <scope>NUCLEOTIDE SEQUENCE [LARGE SCALE GENOMIC DNA]</scope>
    <source>
        <strain evidence="2">IBRC-M 10043</strain>
    </source>
</reference>
<name>A0A1H8X690_9EURY</name>
<proteinExistence type="predicted"/>
<evidence type="ECO:0000313" key="2">
    <source>
        <dbReference type="Proteomes" id="UP000198775"/>
    </source>
</evidence>
<gene>
    <name evidence="1" type="ORF">SAMN05216388_11161</name>
</gene>
<organism evidence="1 2">
    <name type="scientific">Halorientalis persicus</name>
    <dbReference type="NCBI Taxonomy" id="1367881"/>
    <lineage>
        <taxon>Archaea</taxon>
        <taxon>Methanobacteriati</taxon>
        <taxon>Methanobacteriota</taxon>
        <taxon>Stenosarchaea group</taxon>
        <taxon>Halobacteria</taxon>
        <taxon>Halobacteriales</taxon>
        <taxon>Haloarculaceae</taxon>
        <taxon>Halorientalis</taxon>
    </lineage>
</organism>
<sequence length="93" mass="10495">EFIYLCICCLVKVVLRTITIQRIDSDLPNFRIAAVVEAGRLNAYGLTSGFIERTQIDLDAQCICILGTIDAIVVRNVWIYFAFACLLNHLQMV</sequence>
<protein>
    <submittedName>
        <fullName evidence="1">Uncharacterized protein</fullName>
    </submittedName>
</protein>
<dbReference type="EMBL" id="FOCX01000116">
    <property type="protein sequence ID" value="SEP34838.1"/>
    <property type="molecule type" value="Genomic_DNA"/>
</dbReference>
<accession>A0A1H8X690</accession>
<dbReference type="AlphaFoldDB" id="A0A1H8X690"/>